<name>A0ABT4VJ33_9HYPH</name>
<evidence type="ECO:0000313" key="1">
    <source>
        <dbReference type="EMBL" id="MDA4844675.1"/>
    </source>
</evidence>
<dbReference type="EMBL" id="JAPJZH010000002">
    <property type="protein sequence ID" value="MDA4844675.1"/>
    <property type="molecule type" value="Genomic_DNA"/>
</dbReference>
<proteinExistence type="predicted"/>
<comment type="caution">
    <text evidence="1">The sequence shown here is derived from an EMBL/GenBank/DDBJ whole genome shotgun (WGS) entry which is preliminary data.</text>
</comment>
<organism evidence="1 2">
    <name type="scientific">Hoeflea poritis</name>
    <dbReference type="NCBI Taxonomy" id="2993659"/>
    <lineage>
        <taxon>Bacteria</taxon>
        <taxon>Pseudomonadati</taxon>
        <taxon>Pseudomonadota</taxon>
        <taxon>Alphaproteobacteria</taxon>
        <taxon>Hyphomicrobiales</taxon>
        <taxon>Rhizobiaceae</taxon>
        <taxon>Hoeflea</taxon>
    </lineage>
</organism>
<accession>A0ABT4VJ33</accession>
<protein>
    <recommendedName>
        <fullName evidence="3">DUF5655 domain-containing protein</fullName>
    </recommendedName>
</protein>
<sequence>MELSGRVRILDNAGFGVWKVEATPKDLQFLGKPLARAHGRSVISLQNWKLSEDKNFLTFPIDKASVLLLGDNEDCIAIDREASTDKLSSSKKKPDSFATQRSAMISQQNPTFGDQAFIAACEAEALPPKIVELGKKFLSRVRDFSNDRLREGKHRKWVTYPKNFLALTIQNRNQQFCVHVRKTSVLDSLTGSLDIRDDRPGYVRFWLQDESQLEAAVTASKGSFDV</sequence>
<dbReference type="Proteomes" id="UP001148313">
    <property type="component" value="Unassembled WGS sequence"/>
</dbReference>
<dbReference type="RefSeq" id="WP_271088204.1">
    <property type="nucleotide sequence ID" value="NZ_JAPJZH010000002.1"/>
</dbReference>
<evidence type="ECO:0000313" key="2">
    <source>
        <dbReference type="Proteomes" id="UP001148313"/>
    </source>
</evidence>
<reference evidence="1" key="1">
    <citation type="submission" date="2022-11" db="EMBL/GenBank/DDBJ databases">
        <title>Hoeflea poritis sp. nov., isolated from scleractinian coral Porites lutea.</title>
        <authorList>
            <person name="Zhang G."/>
            <person name="Wei Q."/>
            <person name="Cai L."/>
        </authorList>
    </citation>
    <scope>NUCLEOTIDE SEQUENCE</scope>
    <source>
        <strain evidence="1">E7-10</strain>
    </source>
</reference>
<keyword evidence="2" id="KW-1185">Reference proteome</keyword>
<evidence type="ECO:0008006" key="3">
    <source>
        <dbReference type="Google" id="ProtNLM"/>
    </source>
</evidence>
<gene>
    <name evidence="1" type="ORF">OOZ53_04900</name>
</gene>